<evidence type="ECO:0000313" key="3">
    <source>
        <dbReference type="EMBL" id="GAI37882.1"/>
    </source>
</evidence>
<dbReference type="Pfam" id="PF00491">
    <property type="entry name" value="Arginase"/>
    <property type="match status" value="1"/>
</dbReference>
<dbReference type="PROSITE" id="PS51409">
    <property type="entry name" value="ARGINASE_2"/>
    <property type="match status" value="1"/>
</dbReference>
<dbReference type="PANTHER" id="PTHR11358">
    <property type="entry name" value="ARGINASE/AGMATINASE"/>
    <property type="match status" value="1"/>
</dbReference>
<proteinExistence type="predicted"/>
<dbReference type="PANTHER" id="PTHR11358:SF26">
    <property type="entry name" value="GUANIDINO ACID HYDROLASE, MITOCHONDRIAL"/>
    <property type="match status" value="1"/>
</dbReference>
<evidence type="ECO:0000256" key="2">
    <source>
        <dbReference type="ARBA" id="ARBA00022801"/>
    </source>
</evidence>
<dbReference type="InterPro" id="IPR023696">
    <property type="entry name" value="Ureohydrolase_dom_sf"/>
</dbReference>
<keyword evidence="2" id="KW-0378">Hydrolase</keyword>
<evidence type="ECO:0000256" key="1">
    <source>
        <dbReference type="ARBA" id="ARBA00022723"/>
    </source>
</evidence>
<dbReference type="GO" id="GO:0008783">
    <property type="term" value="F:agmatinase activity"/>
    <property type="evidence" value="ECO:0007669"/>
    <property type="project" value="TreeGrafter"/>
</dbReference>
<gene>
    <name evidence="3" type="ORF">S06H3_44229</name>
</gene>
<dbReference type="GO" id="GO:0033389">
    <property type="term" value="P:putrescine biosynthetic process from arginine, via agmatine"/>
    <property type="evidence" value="ECO:0007669"/>
    <property type="project" value="TreeGrafter"/>
</dbReference>
<protein>
    <submittedName>
        <fullName evidence="3">Uncharacterized protein</fullName>
    </submittedName>
</protein>
<sequence>MLHNEEENPLYQYYDRLLDLAHKYDFALSLGEKQFLNQHKMTPFYISELASSAASAEQITATLSENVYLNIDVDVFDPSIMPAVGTPEPEGMQWQQVLNLLRSVALHKHIVGFDL</sequence>
<dbReference type="EMBL" id="BARV01027491">
    <property type="protein sequence ID" value="GAI37882.1"/>
    <property type="molecule type" value="Genomic_DNA"/>
</dbReference>
<dbReference type="Gene3D" id="3.40.800.10">
    <property type="entry name" value="Ureohydrolase domain"/>
    <property type="match status" value="1"/>
</dbReference>
<keyword evidence="1" id="KW-0479">Metal-binding</keyword>
<feature type="non-terminal residue" evidence="3">
    <location>
        <position position="115"/>
    </location>
</feature>
<name>X1N1J1_9ZZZZ</name>
<dbReference type="GO" id="GO:0051536">
    <property type="term" value="F:iron-sulfur cluster binding"/>
    <property type="evidence" value="ECO:0007669"/>
    <property type="project" value="InterPro"/>
</dbReference>
<dbReference type="SUPFAM" id="SSF52768">
    <property type="entry name" value="Arginase/deacetylase"/>
    <property type="match status" value="1"/>
</dbReference>
<dbReference type="GO" id="GO:0009228">
    <property type="term" value="P:thiamine biosynthetic process"/>
    <property type="evidence" value="ECO:0007669"/>
    <property type="project" value="InterPro"/>
</dbReference>
<comment type="caution">
    <text evidence="3">The sequence shown here is derived from an EMBL/GenBank/DDBJ whole genome shotgun (WGS) entry which is preliminary data.</text>
</comment>
<reference evidence="3" key="1">
    <citation type="journal article" date="2014" name="Front. Microbiol.">
        <title>High frequency of phylogenetically diverse reductive dehalogenase-homologous genes in deep subseafloor sedimentary metagenomes.</title>
        <authorList>
            <person name="Kawai M."/>
            <person name="Futagami T."/>
            <person name="Toyoda A."/>
            <person name="Takaki Y."/>
            <person name="Nishi S."/>
            <person name="Hori S."/>
            <person name="Arai W."/>
            <person name="Tsubouchi T."/>
            <person name="Morono Y."/>
            <person name="Uchiyama I."/>
            <person name="Ito T."/>
            <person name="Fujiyama A."/>
            <person name="Inagaki F."/>
            <person name="Takami H."/>
        </authorList>
    </citation>
    <scope>NUCLEOTIDE SEQUENCE</scope>
    <source>
        <strain evidence="3">Expedition CK06-06</strain>
    </source>
</reference>
<dbReference type="GO" id="GO:0046872">
    <property type="term" value="F:metal ion binding"/>
    <property type="evidence" value="ECO:0007669"/>
    <property type="project" value="UniProtKB-KW"/>
</dbReference>
<organism evidence="3">
    <name type="scientific">marine sediment metagenome</name>
    <dbReference type="NCBI Taxonomy" id="412755"/>
    <lineage>
        <taxon>unclassified sequences</taxon>
        <taxon>metagenomes</taxon>
        <taxon>ecological metagenomes</taxon>
    </lineage>
</organism>
<dbReference type="InterPro" id="IPR006035">
    <property type="entry name" value="Ureohydrolase"/>
</dbReference>
<accession>X1N1J1</accession>
<dbReference type="AlphaFoldDB" id="X1N1J1"/>